<organism evidence="2">
    <name type="scientific">Anopheles marajoara</name>
    <dbReference type="NCBI Taxonomy" id="58244"/>
    <lineage>
        <taxon>Eukaryota</taxon>
        <taxon>Metazoa</taxon>
        <taxon>Ecdysozoa</taxon>
        <taxon>Arthropoda</taxon>
        <taxon>Hexapoda</taxon>
        <taxon>Insecta</taxon>
        <taxon>Pterygota</taxon>
        <taxon>Neoptera</taxon>
        <taxon>Endopterygota</taxon>
        <taxon>Diptera</taxon>
        <taxon>Nematocera</taxon>
        <taxon>Culicoidea</taxon>
        <taxon>Culicidae</taxon>
        <taxon>Anophelinae</taxon>
        <taxon>Anopheles</taxon>
    </lineage>
</organism>
<proteinExistence type="predicted"/>
<feature type="signal peptide" evidence="1">
    <location>
        <begin position="1"/>
        <end position="22"/>
    </location>
</feature>
<dbReference type="EMBL" id="GGFJ01014454">
    <property type="protein sequence ID" value="MBW63595.1"/>
    <property type="molecule type" value="Transcribed_RNA"/>
</dbReference>
<reference evidence="2" key="1">
    <citation type="submission" date="2018-01" db="EMBL/GenBank/DDBJ databases">
        <title>An insight into the sialome of Amazonian anophelines.</title>
        <authorList>
            <person name="Ribeiro J.M."/>
            <person name="Scarpassa V."/>
            <person name="Calvo E."/>
        </authorList>
    </citation>
    <scope>NUCLEOTIDE SEQUENCE</scope>
    <source>
        <tissue evidence="2">Salivary glands</tissue>
    </source>
</reference>
<sequence length="70" mass="7786">MLFVCLSVCVCVCVCLCPRSHLCPLNSCFLRGLYRLCGWFECEPLDHQPDHEQHDAAAAADDDDDDAEIG</sequence>
<evidence type="ECO:0000313" key="2">
    <source>
        <dbReference type="EMBL" id="MBW63595.1"/>
    </source>
</evidence>
<protein>
    <submittedName>
        <fullName evidence="2">Putative secreted protein</fullName>
    </submittedName>
</protein>
<evidence type="ECO:0000256" key="1">
    <source>
        <dbReference type="SAM" id="SignalP"/>
    </source>
</evidence>
<dbReference type="AlphaFoldDB" id="A0A2M4CEC5"/>
<accession>A0A2M4CEC5</accession>
<keyword evidence="1" id="KW-0732">Signal</keyword>
<name>A0A2M4CEC5_9DIPT</name>
<feature type="chain" id="PRO_5014649783" evidence="1">
    <location>
        <begin position="23"/>
        <end position="70"/>
    </location>
</feature>